<evidence type="ECO:0000256" key="1">
    <source>
        <dbReference type="SAM" id="MobiDB-lite"/>
    </source>
</evidence>
<accession>A0ABW7QHT2</accession>
<name>A0ABW7QHT2_9ACTN</name>
<dbReference type="RefSeq" id="WP_397707343.1">
    <property type="nucleotide sequence ID" value="NZ_JBIRGN010000001.1"/>
</dbReference>
<feature type="region of interest" description="Disordered" evidence="1">
    <location>
        <begin position="54"/>
        <end position="130"/>
    </location>
</feature>
<proteinExistence type="predicted"/>
<comment type="caution">
    <text evidence="2">The sequence shown here is derived from an EMBL/GenBank/DDBJ whole genome shotgun (WGS) entry which is preliminary data.</text>
</comment>
<sequence length="130" mass="13377">MATREMRPQGSAVRTALIAMAFLFLVSLLGIDGPSGTAVTSVAEDRGATAVVFGPYADSQGSGSDGGRGCHEGENGTPREALPAPERTSSPTFDAAPASCEPRDDTPVLPAASPPDATSVDLYRTRVIRT</sequence>
<evidence type="ECO:0008006" key="4">
    <source>
        <dbReference type="Google" id="ProtNLM"/>
    </source>
</evidence>
<protein>
    <recommendedName>
        <fullName evidence="4">Secreted protein</fullName>
    </recommendedName>
</protein>
<evidence type="ECO:0000313" key="3">
    <source>
        <dbReference type="Proteomes" id="UP001610818"/>
    </source>
</evidence>
<organism evidence="2 3">
    <name type="scientific">Streptomyces longisporoflavus</name>
    <dbReference type="NCBI Taxonomy" id="28044"/>
    <lineage>
        <taxon>Bacteria</taxon>
        <taxon>Bacillati</taxon>
        <taxon>Actinomycetota</taxon>
        <taxon>Actinomycetes</taxon>
        <taxon>Kitasatosporales</taxon>
        <taxon>Streptomycetaceae</taxon>
        <taxon>Streptomyces</taxon>
    </lineage>
</organism>
<dbReference type="EMBL" id="JBIRGQ010000001">
    <property type="protein sequence ID" value="MFH8544054.1"/>
    <property type="molecule type" value="Genomic_DNA"/>
</dbReference>
<reference evidence="2 3" key="1">
    <citation type="submission" date="2024-10" db="EMBL/GenBank/DDBJ databases">
        <title>The Natural Products Discovery Center: Release of the First 8490 Sequenced Strains for Exploring Actinobacteria Biosynthetic Diversity.</title>
        <authorList>
            <person name="Kalkreuter E."/>
            <person name="Kautsar S.A."/>
            <person name="Yang D."/>
            <person name="Bader C.D."/>
            <person name="Teijaro C.N."/>
            <person name="Fluegel L."/>
            <person name="Davis C.M."/>
            <person name="Simpson J.R."/>
            <person name="Lauterbach L."/>
            <person name="Steele A.D."/>
            <person name="Gui C."/>
            <person name="Meng S."/>
            <person name="Li G."/>
            <person name="Viehrig K."/>
            <person name="Ye F."/>
            <person name="Su P."/>
            <person name="Kiefer A.F."/>
            <person name="Nichols A."/>
            <person name="Cepeda A.J."/>
            <person name="Yan W."/>
            <person name="Fan B."/>
            <person name="Jiang Y."/>
            <person name="Adhikari A."/>
            <person name="Zheng C.-J."/>
            <person name="Schuster L."/>
            <person name="Cowan T.M."/>
            <person name="Smanski M.J."/>
            <person name="Chevrette M.G."/>
            <person name="De Carvalho L.P.S."/>
            <person name="Shen B."/>
        </authorList>
    </citation>
    <scope>NUCLEOTIDE SEQUENCE [LARGE SCALE GENOMIC DNA]</scope>
    <source>
        <strain evidence="2 3">NPDC017990</strain>
    </source>
</reference>
<dbReference type="Proteomes" id="UP001610818">
    <property type="component" value="Unassembled WGS sequence"/>
</dbReference>
<gene>
    <name evidence="2" type="ORF">ACH4F9_03455</name>
</gene>
<keyword evidence="3" id="KW-1185">Reference proteome</keyword>
<evidence type="ECO:0000313" key="2">
    <source>
        <dbReference type="EMBL" id="MFH8544054.1"/>
    </source>
</evidence>